<comment type="caution">
    <text evidence="1">The sequence shown here is derived from an EMBL/GenBank/DDBJ whole genome shotgun (WGS) entry which is preliminary data.</text>
</comment>
<keyword evidence="2" id="KW-1185">Reference proteome</keyword>
<evidence type="ECO:0000313" key="1">
    <source>
        <dbReference type="EMBL" id="KII64118.1"/>
    </source>
</evidence>
<proteinExistence type="predicted"/>
<accession>A0A0C2J4Z1</accession>
<gene>
    <name evidence="1" type="ORF">RF11_02545</name>
</gene>
<protein>
    <submittedName>
        <fullName evidence="1">Uncharacterized protein</fullName>
    </submittedName>
</protein>
<evidence type="ECO:0000313" key="2">
    <source>
        <dbReference type="Proteomes" id="UP000031668"/>
    </source>
</evidence>
<name>A0A0C2J4Z1_THEKT</name>
<reference evidence="1 2" key="1">
    <citation type="journal article" date="2014" name="Genome Biol. Evol.">
        <title>The genome of the myxosporean Thelohanellus kitauei shows adaptations to nutrient acquisition within its fish host.</title>
        <authorList>
            <person name="Yang Y."/>
            <person name="Xiong J."/>
            <person name="Zhou Z."/>
            <person name="Huo F."/>
            <person name="Miao W."/>
            <person name="Ran C."/>
            <person name="Liu Y."/>
            <person name="Zhang J."/>
            <person name="Feng J."/>
            <person name="Wang M."/>
            <person name="Wang M."/>
            <person name="Wang L."/>
            <person name="Yao B."/>
        </authorList>
    </citation>
    <scope>NUCLEOTIDE SEQUENCE [LARGE SCALE GENOMIC DNA]</scope>
    <source>
        <strain evidence="1">Wuqing</strain>
    </source>
</reference>
<dbReference type="AlphaFoldDB" id="A0A0C2J4Z1"/>
<sequence>MTYSILLSPRLDIKTNQVFSNVEKNFKSARTPLAFRHAISASFHISIACVGVLKTASKCPCLRPRDVMKLHSFGRHFINVLEVTLLTTYTVFVNNTVKFYPLSVYSSRCLAQFGHSP</sequence>
<dbReference type="EMBL" id="JWZT01004433">
    <property type="protein sequence ID" value="KII64118.1"/>
    <property type="molecule type" value="Genomic_DNA"/>
</dbReference>
<dbReference type="Proteomes" id="UP000031668">
    <property type="component" value="Unassembled WGS sequence"/>
</dbReference>
<organism evidence="1 2">
    <name type="scientific">Thelohanellus kitauei</name>
    <name type="common">Myxosporean</name>
    <dbReference type="NCBI Taxonomy" id="669202"/>
    <lineage>
        <taxon>Eukaryota</taxon>
        <taxon>Metazoa</taxon>
        <taxon>Cnidaria</taxon>
        <taxon>Myxozoa</taxon>
        <taxon>Myxosporea</taxon>
        <taxon>Bivalvulida</taxon>
        <taxon>Platysporina</taxon>
        <taxon>Myxobolidae</taxon>
        <taxon>Thelohanellus</taxon>
    </lineage>
</organism>